<reference evidence="2" key="1">
    <citation type="journal article" date="2014" name="Int. J. Syst. Evol. Microbiol.">
        <title>Complete genome sequence of Corynebacterium casei LMG S-19264T (=DSM 44701T), isolated from a smear-ripened cheese.</title>
        <authorList>
            <consortium name="US DOE Joint Genome Institute (JGI-PGF)"/>
            <person name="Walter F."/>
            <person name="Albersmeier A."/>
            <person name="Kalinowski J."/>
            <person name="Ruckert C."/>
        </authorList>
    </citation>
    <scope>NUCLEOTIDE SEQUENCE</scope>
    <source>
        <strain evidence="2">KCTC 42097</strain>
    </source>
</reference>
<evidence type="ECO:0000313" key="3">
    <source>
        <dbReference type="Proteomes" id="UP000641137"/>
    </source>
</evidence>
<name>A0A8J3GIS2_9HYPH</name>
<dbReference type="Proteomes" id="UP000641137">
    <property type="component" value="Unassembled WGS sequence"/>
</dbReference>
<comment type="caution">
    <text evidence="2">The sequence shown here is derived from an EMBL/GenBank/DDBJ whole genome shotgun (WGS) entry which is preliminary data.</text>
</comment>
<keyword evidence="1" id="KW-0472">Membrane</keyword>
<feature type="transmembrane region" description="Helical" evidence="1">
    <location>
        <begin position="45"/>
        <end position="63"/>
    </location>
</feature>
<reference evidence="2" key="2">
    <citation type="submission" date="2020-09" db="EMBL/GenBank/DDBJ databases">
        <authorList>
            <person name="Sun Q."/>
            <person name="Kim S."/>
        </authorList>
    </citation>
    <scope>NUCLEOTIDE SEQUENCE</scope>
    <source>
        <strain evidence="2">KCTC 42097</strain>
    </source>
</reference>
<protein>
    <submittedName>
        <fullName evidence="2">Uncharacterized protein</fullName>
    </submittedName>
</protein>
<keyword evidence="1" id="KW-1133">Transmembrane helix</keyword>
<evidence type="ECO:0000313" key="2">
    <source>
        <dbReference type="EMBL" id="GHC73914.1"/>
    </source>
</evidence>
<accession>A0A8J3GIS2</accession>
<dbReference type="EMBL" id="BMZO01000007">
    <property type="protein sequence ID" value="GHC73914.1"/>
    <property type="molecule type" value="Genomic_DNA"/>
</dbReference>
<dbReference type="RefSeq" id="WP_189490146.1">
    <property type="nucleotide sequence ID" value="NZ_BMZO01000007.1"/>
</dbReference>
<dbReference type="AlphaFoldDB" id="A0A8J3GIS2"/>
<sequence length="70" mass="8115">MANPNDDDQKHSRQILRRVVQQSEPVMHNAGNQEDDRIEYWGRKIGRILSIVVFLGIVIYLIAQLREASL</sequence>
<keyword evidence="3" id="KW-1185">Reference proteome</keyword>
<evidence type="ECO:0000256" key="1">
    <source>
        <dbReference type="SAM" id="Phobius"/>
    </source>
</evidence>
<organism evidence="2 3">
    <name type="scientific">Limoniibacter endophyticus</name>
    <dbReference type="NCBI Taxonomy" id="1565040"/>
    <lineage>
        <taxon>Bacteria</taxon>
        <taxon>Pseudomonadati</taxon>
        <taxon>Pseudomonadota</taxon>
        <taxon>Alphaproteobacteria</taxon>
        <taxon>Hyphomicrobiales</taxon>
        <taxon>Bartonellaceae</taxon>
        <taxon>Limoniibacter</taxon>
    </lineage>
</organism>
<proteinExistence type="predicted"/>
<keyword evidence="1" id="KW-0812">Transmembrane</keyword>
<gene>
    <name evidence="2" type="ORF">GCM10010136_22500</name>
</gene>